<dbReference type="InterPro" id="IPR052891">
    <property type="entry name" value="DNA-3mA_glycosylase"/>
</dbReference>
<dbReference type="Gene3D" id="1.10.340.30">
    <property type="entry name" value="Hypothetical protein, domain 2"/>
    <property type="match status" value="1"/>
</dbReference>
<gene>
    <name evidence="1" type="ORF">I2F25_08570</name>
</gene>
<evidence type="ECO:0000313" key="2">
    <source>
        <dbReference type="Proteomes" id="UP001339883"/>
    </source>
</evidence>
<keyword evidence="2" id="KW-1185">Reference proteome</keyword>
<accession>A0ABU6DTB4</accession>
<reference evidence="1 2" key="1">
    <citation type="submission" date="2019-08" db="EMBL/GenBank/DDBJ databases">
        <title>Five species of Acinetobacter isolated from floral nectar and animal pollinators.</title>
        <authorList>
            <person name="Hendry T.A."/>
        </authorList>
    </citation>
    <scope>NUCLEOTIDE SEQUENCE [LARGE SCALE GENOMIC DNA]</scope>
    <source>
        <strain evidence="1 2">MD18.27</strain>
    </source>
</reference>
<dbReference type="Pfam" id="PF03352">
    <property type="entry name" value="Adenine_glyco"/>
    <property type="match status" value="1"/>
</dbReference>
<proteinExistence type="predicted"/>
<dbReference type="RefSeq" id="WP_325775479.1">
    <property type="nucleotide sequence ID" value="NZ_VTDN01000006.1"/>
</dbReference>
<dbReference type="InterPro" id="IPR011257">
    <property type="entry name" value="DNA_glycosylase"/>
</dbReference>
<dbReference type="InterPro" id="IPR005019">
    <property type="entry name" value="Adenine_glyco"/>
</dbReference>
<name>A0ABU6DTB4_9GAMM</name>
<organism evidence="1 2">
    <name type="scientific">Acinetobacter pollinis</name>
    <dbReference type="NCBI Taxonomy" id="2605270"/>
    <lineage>
        <taxon>Bacteria</taxon>
        <taxon>Pseudomonadati</taxon>
        <taxon>Pseudomonadota</taxon>
        <taxon>Gammaproteobacteria</taxon>
        <taxon>Moraxellales</taxon>
        <taxon>Moraxellaceae</taxon>
        <taxon>Acinetobacter</taxon>
    </lineage>
</organism>
<dbReference type="PANTHER" id="PTHR30037:SF4">
    <property type="entry name" value="DNA-3-METHYLADENINE GLYCOSYLASE I"/>
    <property type="match status" value="1"/>
</dbReference>
<dbReference type="Proteomes" id="UP001339883">
    <property type="component" value="Unassembled WGS sequence"/>
</dbReference>
<dbReference type="PANTHER" id="PTHR30037">
    <property type="entry name" value="DNA-3-METHYLADENINE GLYCOSYLASE 1"/>
    <property type="match status" value="1"/>
</dbReference>
<sequence>MSRCGWCLNDSIYIQYHDLEWGKPLYDEQSLFELLCLEGQQAGLSWLTVLKKRECYRHHFFQFSIHEIAQFSDHFLTEKLQDQGLIRHAKKIYSIRDNAIAWQALKSEVGDVSTWLWSFVQQKTIIHHIDNYKTLPSSTIISQAMSKALKKYRFKFVGPTICYAFMQASGMVNNHENDCMFK</sequence>
<dbReference type="SUPFAM" id="SSF48150">
    <property type="entry name" value="DNA-glycosylase"/>
    <property type="match status" value="1"/>
</dbReference>
<dbReference type="EMBL" id="VTDN01000006">
    <property type="protein sequence ID" value="MEB5477091.1"/>
    <property type="molecule type" value="Genomic_DNA"/>
</dbReference>
<comment type="caution">
    <text evidence="1">The sequence shown here is derived from an EMBL/GenBank/DDBJ whole genome shotgun (WGS) entry which is preliminary data.</text>
</comment>
<protein>
    <submittedName>
        <fullName evidence="1">DNA-3-methyladenine glycosylase I</fullName>
    </submittedName>
</protein>
<evidence type="ECO:0000313" key="1">
    <source>
        <dbReference type="EMBL" id="MEB5477091.1"/>
    </source>
</evidence>